<keyword evidence="5 6" id="KW-0472">Membrane</keyword>
<dbReference type="AlphaFoldDB" id="A0A8S1EW86"/>
<dbReference type="GO" id="GO:0007606">
    <property type="term" value="P:sensory perception of chemical stimulus"/>
    <property type="evidence" value="ECO:0007669"/>
    <property type="project" value="InterPro"/>
</dbReference>
<feature type="transmembrane region" description="Helical" evidence="6">
    <location>
        <begin position="281"/>
        <end position="305"/>
    </location>
</feature>
<evidence type="ECO:0008006" key="9">
    <source>
        <dbReference type="Google" id="ProtNLM"/>
    </source>
</evidence>
<evidence type="ECO:0000256" key="6">
    <source>
        <dbReference type="SAM" id="Phobius"/>
    </source>
</evidence>
<evidence type="ECO:0000256" key="1">
    <source>
        <dbReference type="ARBA" id="ARBA00004141"/>
    </source>
</evidence>
<evidence type="ECO:0000313" key="7">
    <source>
        <dbReference type="EMBL" id="CAB3403762.1"/>
    </source>
</evidence>
<protein>
    <recommendedName>
        <fullName evidence="9">Serpentine Receptor, class E (Epsilon)</fullName>
    </recommendedName>
</protein>
<dbReference type="OrthoDB" id="5799488at2759"/>
<keyword evidence="3 6" id="KW-0812">Transmembrane</keyword>
<organism evidence="7 8">
    <name type="scientific">Caenorhabditis bovis</name>
    <dbReference type="NCBI Taxonomy" id="2654633"/>
    <lineage>
        <taxon>Eukaryota</taxon>
        <taxon>Metazoa</taxon>
        <taxon>Ecdysozoa</taxon>
        <taxon>Nematoda</taxon>
        <taxon>Chromadorea</taxon>
        <taxon>Rhabditida</taxon>
        <taxon>Rhabditina</taxon>
        <taxon>Rhabditomorpha</taxon>
        <taxon>Rhabditoidea</taxon>
        <taxon>Rhabditidae</taxon>
        <taxon>Peloderinae</taxon>
        <taxon>Caenorhabditis</taxon>
    </lineage>
</organism>
<dbReference type="InterPro" id="IPR053365">
    <property type="entry name" value="Nematode_rcpt-like"/>
</dbReference>
<evidence type="ECO:0000256" key="4">
    <source>
        <dbReference type="ARBA" id="ARBA00022989"/>
    </source>
</evidence>
<evidence type="ECO:0000313" key="8">
    <source>
        <dbReference type="Proteomes" id="UP000494206"/>
    </source>
</evidence>
<name>A0A8S1EW86_9PELO</name>
<dbReference type="GO" id="GO:0016020">
    <property type="term" value="C:membrane"/>
    <property type="evidence" value="ECO:0007669"/>
    <property type="project" value="UniProtKB-SubCell"/>
</dbReference>
<sequence>MIVKVSDCDCTLWLPVFALHFPQTALFYSLTVAELILSLISCSLLVRTIRAIFSSFVFHKNLNLVLIWTIAMWIESLVFKIVYVFYSTGIVEVGMSANQTNSWYSEDDLMFPTIIPNSTLLPLHIACILRWHYFYSLASQMFFFAVERCCATYFILDYEQKNRIYIFYSIFIASNAFSLPMSFLTYYTYIRFTAAFSYIAIPNIAAFVMIICSYIVNKRIMKKFGEGADNYTLAMRFQAHENIKAMKLIRQIIFCGFIFVILGLSCIFLMVLNIFPSINVAIVVLFEIIAHQNMLILCPVFLMAVNKWRDKPAEKMSRSIHQDQNEIEVYFKQLKTAWK</sequence>
<gene>
    <name evidence="7" type="ORF">CBOVIS_LOCUS6181</name>
</gene>
<dbReference type="InterPro" id="IPR004151">
    <property type="entry name" value="7TM_GPCR_serpentine_rcpt_Sre"/>
</dbReference>
<proteinExistence type="inferred from homology"/>
<dbReference type="Pfam" id="PF03125">
    <property type="entry name" value="Sre"/>
    <property type="match status" value="1"/>
</dbReference>
<dbReference type="PANTHER" id="PTHR47757:SF1">
    <property type="entry name" value="SERPENTINE RECEPTOR, CLASS E (EPSILON)"/>
    <property type="match status" value="1"/>
</dbReference>
<feature type="transmembrane region" description="Helical" evidence="6">
    <location>
        <begin position="195"/>
        <end position="216"/>
    </location>
</feature>
<evidence type="ECO:0000256" key="5">
    <source>
        <dbReference type="ARBA" id="ARBA00023136"/>
    </source>
</evidence>
<dbReference type="PANTHER" id="PTHR47757">
    <property type="entry name" value="SERPENTINE RECEPTOR, CLASS E (EPSILON)-RELATED"/>
    <property type="match status" value="1"/>
</dbReference>
<comment type="caution">
    <text evidence="7">The sequence shown here is derived from an EMBL/GenBank/DDBJ whole genome shotgun (WGS) entry which is preliminary data.</text>
</comment>
<feature type="transmembrane region" description="Helical" evidence="6">
    <location>
        <begin position="66"/>
        <end position="86"/>
    </location>
</feature>
<keyword evidence="4 6" id="KW-1133">Transmembrane helix</keyword>
<evidence type="ECO:0000256" key="3">
    <source>
        <dbReference type="ARBA" id="ARBA00022692"/>
    </source>
</evidence>
<feature type="transmembrane region" description="Helical" evidence="6">
    <location>
        <begin position="252"/>
        <end position="275"/>
    </location>
</feature>
<comment type="similarity">
    <text evidence="2">Belongs to the nematode receptor-like protein sre family.</text>
</comment>
<feature type="transmembrane region" description="Helical" evidence="6">
    <location>
        <begin position="165"/>
        <end position="189"/>
    </location>
</feature>
<feature type="transmembrane region" description="Helical" evidence="6">
    <location>
        <begin position="25"/>
        <end position="46"/>
    </location>
</feature>
<dbReference type="Proteomes" id="UP000494206">
    <property type="component" value="Unassembled WGS sequence"/>
</dbReference>
<comment type="subcellular location">
    <subcellularLocation>
        <location evidence="1">Membrane</location>
        <topology evidence="1">Multi-pass membrane protein</topology>
    </subcellularLocation>
</comment>
<dbReference type="EMBL" id="CADEPM010000004">
    <property type="protein sequence ID" value="CAB3403762.1"/>
    <property type="molecule type" value="Genomic_DNA"/>
</dbReference>
<accession>A0A8S1EW86</accession>
<keyword evidence="8" id="KW-1185">Reference proteome</keyword>
<reference evidence="7 8" key="1">
    <citation type="submission" date="2020-04" db="EMBL/GenBank/DDBJ databases">
        <authorList>
            <person name="Laetsch R D."/>
            <person name="Stevens L."/>
            <person name="Kumar S."/>
            <person name="Blaxter L. M."/>
        </authorList>
    </citation>
    <scope>NUCLEOTIDE SEQUENCE [LARGE SCALE GENOMIC DNA]</scope>
</reference>
<evidence type="ECO:0000256" key="2">
    <source>
        <dbReference type="ARBA" id="ARBA00006803"/>
    </source>
</evidence>